<proteinExistence type="predicted"/>
<evidence type="ECO:0000313" key="2">
    <source>
        <dbReference type="Proteomes" id="UP000006163"/>
    </source>
</evidence>
<keyword evidence="1" id="KW-0614">Plasmid</keyword>
<protein>
    <submittedName>
        <fullName evidence="1">CobQ/CobB/MinD/ParA nucleotide binding domain protein</fullName>
    </submittedName>
</protein>
<sequence>MTAEKWVVEGFETLKRFIKEVAGIPVFIFITRFKKYYPQVKLMEIISIKNEF</sequence>
<accession>C0R959</accession>
<dbReference type="RefSeq" id="WP_015899214.1">
    <property type="nucleotide sequence ID" value="NC_012185.1"/>
</dbReference>
<geneLocation type="plasmid" evidence="1 2">
    <name>VS116_lp28-3</name>
</geneLocation>
<dbReference type="GeneID" id="71696729"/>
<evidence type="ECO:0000313" key="1">
    <source>
        <dbReference type="EMBL" id="ACN53007.1"/>
    </source>
</evidence>
<reference evidence="1 2" key="1">
    <citation type="journal article" date="2012" name="J. Bacteriol.">
        <title>Whole-Genome Sequences of Borrelia bissettii, Borrelia valaisiana, and Borrelia spielmanii.</title>
        <authorList>
            <person name="Schutzer S.E."/>
            <person name="Fraser-Liggett C.M."/>
            <person name="Qiu W.G."/>
            <person name="Kraiczy P."/>
            <person name="Mongodin E.F."/>
            <person name="Dunn J.J."/>
            <person name="Luft B.J."/>
            <person name="Casjens S.R."/>
        </authorList>
    </citation>
    <scope>NUCLEOTIDE SEQUENCE [LARGE SCALE GENOMIC DNA]</scope>
    <source>
        <strain evidence="1 2">VS116</strain>
        <plasmid evidence="1">VS116_lp28-3</plasmid>
    </source>
</reference>
<gene>
    <name evidence="1" type="ORF">BVAVS116_H0002</name>
</gene>
<organism evidence="1 2">
    <name type="scientific">Borreliella valaisiana VS116</name>
    <dbReference type="NCBI Taxonomy" id="445987"/>
    <lineage>
        <taxon>Bacteria</taxon>
        <taxon>Pseudomonadati</taxon>
        <taxon>Spirochaetota</taxon>
        <taxon>Spirochaetia</taxon>
        <taxon>Spirochaetales</taxon>
        <taxon>Borreliaceae</taxon>
        <taxon>Borreliella</taxon>
    </lineage>
</organism>
<dbReference type="EMBL" id="CP001440">
    <property type="protein sequence ID" value="ACN53007.1"/>
    <property type="molecule type" value="Genomic_DNA"/>
</dbReference>
<keyword evidence="2" id="KW-1185">Reference proteome</keyword>
<dbReference type="Proteomes" id="UP000006163">
    <property type="component" value="Plasmid VS116_lp28-3"/>
</dbReference>
<dbReference type="HOGENOM" id="CLU_3077410_0_0_12"/>
<name>C0R959_BORVA</name>
<dbReference type="AlphaFoldDB" id="C0R959"/>